<dbReference type="AlphaFoldDB" id="L0PC33"/>
<evidence type="ECO:0000313" key="2">
    <source>
        <dbReference type="EMBL" id="CCJ29792.1"/>
    </source>
</evidence>
<evidence type="ECO:0000256" key="1">
    <source>
        <dbReference type="SAM" id="SignalP"/>
    </source>
</evidence>
<dbReference type="VEuPathDB" id="FungiDB:PNEJI1_002180"/>
<proteinExistence type="predicted"/>
<reference evidence="2 3" key="1">
    <citation type="journal article" date="2012" name="MBio">
        <title>De novo assembly of the Pneumocystis jirovecii genome from a single bronchoalveolar lavage fluid specimen from a patient.</title>
        <authorList>
            <person name="Cisse O.H."/>
            <person name="Pagni M."/>
            <person name="Hauser P.M."/>
        </authorList>
    </citation>
    <scope>NUCLEOTIDE SEQUENCE [LARGE SCALE GENOMIC DNA]</scope>
    <source>
        <strain evidence="2 3">SE8</strain>
    </source>
</reference>
<feature type="chain" id="PRO_5003947357" evidence="1">
    <location>
        <begin position="26"/>
        <end position="134"/>
    </location>
</feature>
<gene>
    <name evidence="2" type="ORF">PNEJI1_002180</name>
</gene>
<protein>
    <submittedName>
        <fullName evidence="2">Uncharacterized protein</fullName>
    </submittedName>
</protein>
<comment type="caution">
    <text evidence="2">The sequence shown here is derived from an EMBL/GenBank/DDBJ whole genome shotgun (WGS) entry which is preliminary data.</text>
</comment>
<accession>L0PC33</accession>
<sequence length="134" mass="15174">MVLAERVRILCTFFICICSSLLIDPSTFNDENSAANAVTFLGDTCIGMFLIDKVDETFGASVITTSMCSFFPFCIRILSSVSSESDAIIRRRTGEPFVAVRRTISVEKELYLCSIFLLYDPFRLYLLHSEYIYS</sequence>
<dbReference type="InParanoid" id="L0PC33"/>
<feature type="signal peptide" evidence="1">
    <location>
        <begin position="1"/>
        <end position="25"/>
    </location>
</feature>
<organism evidence="3">
    <name type="scientific">Pneumocystis jirovecii</name>
    <name type="common">Human pneumocystis pneumonia agent</name>
    <dbReference type="NCBI Taxonomy" id="42068"/>
    <lineage>
        <taxon>Eukaryota</taxon>
        <taxon>Fungi</taxon>
        <taxon>Dikarya</taxon>
        <taxon>Ascomycota</taxon>
        <taxon>Taphrinomycotina</taxon>
        <taxon>Pneumocystomycetes</taxon>
        <taxon>Pneumocystaceae</taxon>
        <taxon>Pneumocystis</taxon>
    </lineage>
</organism>
<dbReference type="EMBL" id="CAKM01000214">
    <property type="protein sequence ID" value="CCJ29792.1"/>
    <property type="molecule type" value="Genomic_DNA"/>
</dbReference>
<keyword evidence="1" id="KW-0732">Signal</keyword>
<evidence type="ECO:0000313" key="3">
    <source>
        <dbReference type="Proteomes" id="UP000010422"/>
    </source>
</evidence>
<name>L0PC33_PNEJI</name>
<dbReference type="Proteomes" id="UP000010422">
    <property type="component" value="Unassembled WGS sequence"/>
</dbReference>